<keyword evidence="4" id="KW-1185">Reference proteome</keyword>
<dbReference type="SUPFAM" id="SSF56112">
    <property type="entry name" value="Protein kinase-like (PK-like)"/>
    <property type="match status" value="1"/>
</dbReference>
<accession>A0A8H6IAG2</accession>
<evidence type="ECO:0000313" key="3">
    <source>
        <dbReference type="EMBL" id="KAF6760807.1"/>
    </source>
</evidence>
<dbReference type="Pfam" id="PF17667">
    <property type="entry name" value="Pkinase_fungal"/>
    <property type="match status" value="2"/>
</dbReference>
<dbReference type="Gene3D" id="1.10.510.10">
    <property type="entry name" value="Transferase(Phosphotransferase) domain 1"/>
    <property type="match status" value="1"/>
</dbReference>
<proteinExistence type="predicted"/>
<evidence type="ECO:0000256" key="1">
    <source>
        <dbReference type="SAM" id="MobiDB-lite"/>
    </source>
</evidence>
<dbReference type="InterPro" id="IPR040976">
    <property type="entry name" value="Pkinase_fungal"/>
</dbReference>
<reference evidence="3 4" key="1">
    <citation type="submission" date="2020-07" db="EMBL/GenBank/DDBJ databases">
        <title>Comparative genomics of pyrophilous fungi reveals a link between fire events and developmental genes.</title>
        <authorList>
            <consortium name="DOE Joint Genome Institute"/>
            <person name="Steindorff A.S."/>
            <person name="Carver A."/>
            <person name="Calhoun S."/>
            <person name="Stillman K."/>
            <person name="Liu H."/>
            <person name="Lipzen A."/>
            <person name="Pangilinan J."/>
            <person name="Labutti K."/>
            <person name="Bruns T.D."/>
            <person name="Grigoriev I.V."/>
        </authorList>
    </citation>
    <scope>NUCLEOTIDE SEQUENCE [LARGE SCALE GENOMIC DNA]</scope>
    <source>
        <strain evidence="3 4">CBS 144469</strain>
    </source>
</reference>
<dbReference type="PANTHER" id="PTHR38248">
    <property type="entry name" value="FUNK1 6"/>
    <property type="match status" value="1"/>
</dbReference>
<evidence type="ECO:0000313" key="4">
    <source>
        <dbReference type="Proteomes" id="UP000521943"/>
    </source>
</evidence>
<organism evidence="3 4">
    <name type="scientific">Ephemerocybe angulata</name>
    <dbReference type="NCBI Taxonomy" id="980116"/>
    <lineage>
        <taxon>Eukaryota</taxon>
        <taxon>Fungi</taxon>
        <taxon>Dikarya</taxon>
        <taxon>Basidiomycota</taxon>
        <taxon>Agaricomycotina</taxon>
        <taxon>Agaricomycetes</taxon>
        <taxon>Agaricomycetidae</taxon>
        <taxon>Agaricales</taxon>
        <taxon>Agaricineae</taxon>
        <taxon>Psathyrellaceae</taxon>
        <taxon>Ephemerocybe</taxon>
    </lineage>
</organism>
<comment type="caution">
    <text evidence="3">The sequence shown here is derived from an EMBL/GenBank/DDBJ whole genome shotgun (WGS) entry which is preliminary data.</text>
</comment>
<dbReference type="EMBL" id="JACGCI010000011">
    <property type="protein sequence ID" value="KAF6760807.1"/>
    <property type="molecule type" value="Genomic_DNA"/>
</dbReference>
<name>A0A8H6IAG2_9AGAR</name>
<dbReference type="PANTHER" id="PTHR38248:SF2">
    <property type="entry name" value="FUNK1 11"/>
    <property type="match status" value="1"/>
</dbReference>
<feature type="domain" description="Fungal-type protein kinase" evidence="2">
    <location>
        <begin position="648"/>
        <end position="781"/>
    </location>
</feature>
<sequence length="1090" mass="121644">MPAHSPSEPEPARSSGTQNATAQPSGGATHDNGPEKSILRQSQALFEDMKDSTPMKSDSNGLNSTIRDQKEVIMAELNHIPKISADFLEEAYKDKVKVTDAEIDIFFKVSKLYKRKRWSAIPNINKNAGTIYLKSLHSLAQSNVAEKQCDRRGLEEPPKLGTVPASRERACQMVDVVDSRWAGSFFVGKRFRTAIYARRGRLFVEGYDLHWARSLSCRRGLDVGWAGWFELRSGSVTALRLSVCEDRLPRGFLFVYAITAGFTNRFSIGRAGRRWFSVGSAGKVVFQGVCACRCYQVQECGLTDADLLYGRAVIVPPMYGTCLVLIHVACTEYMVTAFSLMKVIDLEDELYTPLVDIINGIIGHLGKPDEGDVSATRTAIDTHKAWYIHHDNKDNMTRPDLAILSTGPSFEEPLPKKRTKREPGHWNVGYSNVASVFDVKRDCDNYTDEQIKQLAVYIRQIYISQPNRRHCRSLIITETLVRLLHYDRSGAFVTWFINFHDDPYTFVRLILGLSSYNEETLGLDTSVQWIISSTTGRKISGTITVRDSRTGNPLPFELNMLEPPTMHHAIRGTGTTYWNAFELPGGRGRLIIKDSWREDGRVGEKVFLRKARKAKVKGVVEMVEFQDNIANTRSYRPRDLSILDAPDFFNRKLSRLVVRSPGPSLAYFKSQAQAIRALRDAVKVHSNLLIAGILHRNISLDNILLVEEGNSAEDDVSGVLFDLSMAVLATGEKTKLSPESRTVASRIFVSCAMLDCRAKSLARIAQDYLDDLESFQYVLVRLLHGFTGVNQPVIKHAPDSPLTKWATRDGAKDNKLMYLKFGPSELSHTIPLFWSPPCIDLCRKIGQLLHNVASEKIFTRQNTSIDPEQQMLRKQALSAIYDGIDSHYGNFIRFCDEAIEELSKPGGDRPREPLLLPAPSSALDNRFYNVDRSTASPGSQSSASEYSPVRRLGVEPDQQPAADDSRDLQEDNTVTPRPVRAQKIGIFPISTPPDFVETPSGKVKGKRTLADANEDDEPTPKRNRLTFDDNIGASTSTNISLFRVEDGARGSEGASSSETPNLVANDGDVDEIFAFFNEATIIEVQALVDP</sequence>
<evidence type="ECO:0000259" key="2">
    <source>
        <dbReference type="Pfam" id="PF17667"/>
    </source>
</evidence>
<feature type="compositionally biased region" description="Polar residues" evidence="1">
    <location>
        <begin position="14"/>
        <end position="26"/>
    </location>
</feature>
<dbReference type="InterPro" id="IPR011009">
    <property type="entry name" value="Kinase-like_dom_sf"/>
</dbReference>
<feature type="compositionally biased region" description="Low complexity" evidence="1">
    <location>
        <begin position="933"/>
        <end position="947"/>
    </location>
</feature>
<dbReference type="AlphaFoldDB" id="A0A8H6IAG2"/>
<feature type="region of interest" description="Disordered" evidence="1">
    <location>
        <begin position="1"/>
        <end position="40"/>
    </location>
</feature>
<dbReference type="Proteomes" id="UP000521943">
    <property type="component" value="Unassembled WGS sequence"/>
</dbReference>
<dbReference type="OrthoDB" id="5584477at2759"/>
<feature type="domain" description="Fungal-type protein kinase" evidence="2">
    <location>
        <begin position="423"/>
        <end position="626"/>
    </location>
</feature>
<protein>
    <recommendedName>
        <fullName evidence="2">Fungal-type protein kinase domain-containing protein</fullName>
    </recommendedName>
</protein>
<feature type="region of interest" description="Disordered" evidence="1">
    <location>
        <begin position="930"/>
        <end position="977"/>
    </location>
</feature>
<gene>
    <name evidence="3" type="ORF">DFP72DRAFT_1092094</name>
</gene>